<dbReference type="Proteomes" id="UP001500889">
    <property type="component" value="Chromosome U"/>
</dbReference>
<feature type="repeat" description="WD" evidence="3">
    <location>
        <begin position="188"/>
        <end position="217"/>
    </location>
</feature>
<dbReference type="InterPro" id="IPR015943">
    <property type="entry name" value="WD40/YVTN_repeat-like_dom_sf"/>
</dbReference>
<feature type="domain" description="Cfap43 N-terminal" evidence="5">
    <location>
        <begin position="101"/>
        <end position="278"/>
    </location>
</feature>
<organism evidence="6 7">
    <name type="scientific">Drosophila madeirensis</name>
    <name type="common">Fruit fly</name>
    <dbReference type="NCBI Taxonomy" id="30013"/>
    <lineage>
        <taxon>Eukaryota</taxon>
        <taxon>Metazoa</taxon>
        <taxon>Ecdysozoa</taxon>
        <taxon>Arthropoda</taxon>
        <taxon>Hexapoda</taxon>
        <taxon>Insecta</taxon>
        <taxon>Pterygota</taxon>
        <taxon>Neoptera</taxon>
        <taxon>Endopterygota</taxon>
        <taxon>Diptera</taxon>
        <taxon>Brachycera</taxon>
        <taxon>Muscomorpha</taxon>
        <taxon>Ephydroidea</taxon>
        <taxon>Drosophilidae</taxon>
        <taxon>Drosophila</taxon>
        <taxon>Sophophora</taxon>
    </lineage>
</organism>
<dbReference type="GO" id="GO:0016301">
    <property type="term" value="F:kinase activity"/>
    <property type="evidence" value="ECO:0007669"/>
    <property type="project" value="UniProtKB-KW"/>
</dbReference>
<dbReference type="GO" id="GO:0005669">
    <property type="term" value="C:transcription factor TFIID complex"/>
    <property type="evidence" value="ECO:0007669"/>
    <property type="project" value="TreeGrafter"/>
</dbReference>
<keyword evidence="2" id="KW-0677">Repeat</keyword>
<dbReference type="InterPro" id="IPR019775">
    <property type="entry name" value="WD40_repeat_CS"/>
</dbReference>
<dbReference type="EMBL" id="AP029264">
    <property type="protein sequence ID" value="BFF95334.1"/>
    <property type="molecule type" value="Genomic_DNA"/>
</dbReference>
<evidence type="ECO:0000256" key="4">
    <source>
        <dbReference type="SAM" id="MobiDB-lite"/>
    </source>
</evidence>
<feature type="compositionally biased region" description="Low complexity" evidence="4">
    <location>
        <begin position="1"/>
        <end position="11"/>
    </location>
</feature>
<dbReference type="PROSITE" id="PS50082">
    <property type="entry name" value="WD_REPEATS_2"/>
    <property type="match status" value="4"/>
</dbReference>
<keyword evidence="7" id="KW-1185">Reference proteome</keyword>
<evidence type="ECO:0000313" key="6">
    <source>
        <dbReference type="EMBL" id="BFF95334.1"/>
    </source>
</evidence>
<dbReference type="InterPro" id="IPR001680">
    <property type="entry name" value="WD40_rpt"/>
</dbReference>
<reference evidence="6 7" key="1">
    <citation type="submission" date="2024-02" db="EMBL/GenBank/DDBJ databases">
        <title>A chromosome-level genome assembly of Drosophila madeirensis, a fruit fly species endemic to Madeira island.</title>
        <authorList>
            <person name="Tomihara K."/>
            <person name="Llopart A."/>
            <person name="Yamamoto D."/>
        </authorList>
    </citation>
    <scope>NUCLEOTIDE SEQUENCE [LARGE SCALE GENOMIC DNA]</scope>
    <source>
        <strain evidence="6 7">RF1</strain>
    </source>
</reference>
<dbReference type="Gene3D" id="2.130.10.10">
    <property type="entry name" value="YVTN repeat-like/Quinoprotein amine dehydrogenase"/>
    <property type="match status" value="2"/>
</dbReference>
<gene>
    <name evidence="6" type="ORF">DMAD_12755</name>
</gene>
<accession>A0AAU9FHZ7</accession>
<evidence type="ECO:0000256" key="3">
    <source>
        <dbReference type="PROSITE-ProRule" id="PRU00221"/>
    </source>
</evidence>
<dbReference type="PANTHER" id="PTHR19879">
    <property type="entry name" value="TRANSCRIPTION INITIATION FACTOR TFIID"/>
    <property type="match status" value="1"/>
</dbReference>
<dbReference type="SMART" id="SM00320">
    <property type="entry name" value="WD40"/>
    <property type="match status" value="5"/>
</dbReference>
<dbReference type="GO" id="GO:0006367">
    <property type="term" value="P:transcription initiation at RNA polymerase II promoter"/>
    <property type="evidence" value="ECO:0007669"/>
    <property type="project" value="TreeGrafter"/>
</dbReference>
<keyword evidence="6" id="KW-0808">Transferase</keyword>
<dbReference type="Pfam" id="PF23185">
    <property type="entry name" value="CFAP43_N"/>
    <property type="match status" value="1"/>
</dbReference>
<dbReference type="InterPro" id="IPR036322">
    <property type="entry name" value="WD40_repeat_dom_sf"/>
</dbReference>
<feature type="repeat" description="WD" evidence="3">
    <location>
        <begin position="261"/>
        <end position="295"/>
    </location>
</feature>
<dbReference type="PANTHER" id="PTHR19879:SF7">
    <property type="entry name" value="PROTEASOMAL ATPASE-ASSOCIATED FACTOR 1"/>
    <property type="match status" value="1"/>
</dbReference>
<evidence type="ECO:0000259" key="5">
    <source>
        <dbReference type="Pfam" id="PF23185"/>
    </source>
</evidence>
<dbReference type="SUPFAM" id="SSF50978">
    <property type="entry name" value="WD40 repeat-like"/>
    <property type="match status" value="1"/>
</dbReference>
<protein>
    <submittedName>
        <fullName evidence="6">Probable serine/threonine-protein kinase PkwA</fullName>
    </submittedName>
</protein>
<name>A0AAU9FHZ7_DROMD</name>
<keyword evidence="6" id="KW-0418">Kinase</keyword>
<dbReference type="GO" id="GO:0016251">
    <property type="term" value="F:RNA polymerase II general transcription initiation factor activity"/>
    <property type="evidence" value="ECO:0007669"/>
    <property type="project" value="TreeGrafter"/>
</dbReference>
<feature type="region of interest" description="Disordered" evidence="4">
    <location>
        <begin position="1"/>
        <end position="25"/>
    </location>
</feature>
<keyword evidence="1 3" id="KW-0853">WD repeat</keyword>
<evidence type="ECO:0000256" key="1">
    <source>
        <dbReference type="ARBA" id="ARBA00022574"/>
    </source>
</evidence>
<sequence>MATANNTTSNSQNMDGEERREQMDTDEPLNATFVATSPHHIDGVALCACVTMDTSSMAVAKADYSIDIFALKLHVIGTEADLTKGETFTLSGHRRTVYMGQFSPDGEHLLTCSEDFEMRLWSMQSPSRVSICVQSMGFVRGIAFDASNTSLIATVVETGYACFWKVDEPWVLCMQRIFQEPELTACIFRPLKNHIVSGSASGRIRIWDNTSNKISVTCLLGSDTPITALAISSCSYILVAGTQDGLIFVWNISQSEMLLRFTQHKEAISSIDFAPDNSLFAVGCKDTQMSVWNIEPFTSNLILPTRQLLLGSRSSECGKILQVRFVSDSQVTAICLEPSDVDTKA</sequence>
<dbReference type="PROSITE" id="PS00678">
    <property type="entry name" value="WD_REPEATS_1"/>
    <property type="match status" value="1"/>
</dbReference>
<evidence type="ECO:0000313" key="7">
    <source>
        <dbReference type="Proteomes" id="UP001500889"/>
    </source>
</evidence>
<dbReference type="AlphaFoldDB" id="A0AAU9FHZ7"/>
<feature type="repeat" description="WD" evidence="3">
    <location>
        <begin position="219"/>
        <end position="260"/>
    </location>
</feature>
<evidence type="ECO:0000256" key="2">
    <source>
        <dbReference type="ARBA" id="ARBA00022737"/>
    </source>
</evidence>
<proteinExistence type="predicted"/>
<dbReference type="InterPro" id="IPR056296">
    <property type="entry name" value="Cfap43_N"/>
</dbReference>
<dbReference type="PROSITE" id="PS50294">
    <property type="entry name" value="WD_REPEATS_REGION"/>
    <property type="match status" value="2"/>
</dbReference>
<feature type="repeat" description="WD" evidence="3">
    <location>
        <begin position="90"/>
        <end position="131"/>
    </location>
</feature>